<accession>A0ABV2T5X6</accession>
<evidence type="ECO:0000256" key="9">
    <source>
        <dbReference type="ARBA" id="ARBA00023136"/>
    </source>
</evidence>
<evidence type="ECO:0000256" key="8">
    <source>
        <dbReference type="ARBA" id="ARBA00022989"/>
    </source>
</evidence>
<dbReference type="Proteomes" id="UP001549749">
    <property type="component" value="Unassembled WGS sequence"/>
</dbReference>
<evidence type="ECO:0000256" key="5">
    <source>
        <dbReference type="ARBA" id="ARBA00022670"/>
    </source>
</evidence>
<keyword evidence="12" id="KW-1185">Reference proteome</keyword>
<feature type="transmembrane region" description="Helical" evidence="10">
    <location>
        <begin position="105"/>
        <end position="126"/>
    </location>
</feature>
<reference evidence="11 12" key="1">
    <citation type="submission" date="2024-06" db="EMBL/GenBank/DDBJ databases">
        <title>Chitinophaga defluvii sp. nov., isolated from municipal sewage.</title>
        <authorList>
            <person name="Zhang L."/>
        </authorList>
    </citation>
    <scope>NUCLEOTIDE SEQUENCE [LARGE SCALE GENOMIC DNA]</scope>
    <source>
        <strain evidence="11 12">H8</strain>
    </source>
</reference>
<evidence type="ECO:0000256" key="6">
    <source>
        <dbReference type="ARBA" id="ARBA00022692"/>
    </source>
</evidence>
<dbReference type="PANTHER" id="PTHR36844:SF1">
    <property type="entry name" value="PROTEASE PRSW"/>
    <property type="match status" value="1"/>
</dbReference>
<comment type="caution">
    <text evidence="11">The sequence shown here is derived from an EMBL/GenBank/DDBJ whole genome shotgun (WGS) entry which is preliminary data.</text>
</comment>
<gene>
    <name evidence="11" type="ORF">ABR189_13685</name>
</gene>
<dbReference type="RefSeq" id="WP_354661066.1">
    <property type="nucleotide sequence ID" value="NZ_JBEXAC010000001.1"/>
</dbReference>
<protein>
    <recommendedName>
        <fullName evidence="3">Protease PrsW</fullName>
    </recommendedName>
</protein>
<evidence type="ECO:0000256" key="7">
    <source>
        <dbReference type="ARBA" id="ARBA00022801"/>
    </source>
</evidence>
<feature type="transmembrane region" description="Helical" evidence="10">
    <location>
        <begin position="194"/>
        <end position="214"/>
    </location>
</feature>
<keyword evidence="8 10" id="KW-1133">Transmembrane helix</keyword>
<proteinExistence type="inferred from homology"/>
<comment type="subcellular location">
    <subcellularLocation>
        <location evidence="1">Cell membrane</location>
        <topology evidence="1">Multi-pass membrane protein</topology>
    </subcellularLocation>
</comment>
<keyword evidence="7 11" id="KW-0378">Hydrolase</keyword>
<feature type="transmembrane region" description="Helical" evidence="10">
    <location>
        <begin position="71"/>
        <end position="93"/>
    </location>
</feature>
<organism evidence="11 12">
    <name type="scientific">Chitinophaga defluvii</name>
    <dbReference type="NCBI Taxonomy" id="3163343"/>
    <lineage>
        <taxon>Bacteria</taxon>
        <taxon>Pseudomonadati</taxon>
        <taxon>Bacteroidota</taxon>
        <taxon>Chitinophagia</taxon>
        <taxon>Chitinophagales</taxon>
        <taxon>Chitinophagaceae</taxon>
        <taxon>Chitinophaga</taxon>
    </lineage>
</organism>
<dbReference type="EMBL" id="JBEXAC010000001">
    <property type="protein sequence ID" value="MET6998432.1"/>
    <property type="molecule type" value="Genomic_DNA"/>
</dbReference>
<dbReference type="PIRSF" id="PIRSF016933">
    <property type="entry name" value="PrsW"/>
    <property type="match status" value="1"/>
</dbReference>
<dbReference type="GO" id="GO:0006508">
    <property type="term" value="P:proteolysis"/>
    <property type="evidence" value="ECO:0007669"/>
    <property type="project" value="UniProtKB-KW"/>
</dbReference>
<keyword evidence="9 10" id="KW-0472">Membrane</keyword>
<evidence type="ECO:0000256" key="4">
    <source>
        <dbReference type="ARBA" id="ARBA00022475"/>
    </source>
</evidence>
<dbReference type="PANTHER" id="PTHR36844">
    <property type="entry name" value="PROTEASE PRSW"/>
    <property type="match status" value="1"/>
</dbReference>
<evidence type="ECO:0000313" key="12">
    <source>
        <dbReference type="Proteomes" id="UP001549749"/>
    </source>
</evidence>
<dbReference type="InterPro" id="IPR023596">
    <property type="entry name" value="Peptidase_PrsW_arch/bac"/>
</dbReference>
<dbReference type="InterPro" id="IPR026898">
    <property type="entry name" value="PrsW"/>
</dbReference>
<evidence type="ECO:0000256" key="1">
    <source>
        <dbReference type="ARBA" id="ARBA00004651"/>
    </source>
</evidence>
<keyword evidence="4" id="KW-1003">Cell membrane</keyword>
<dbReference type="Pfam" id="PF13367">
    <property type="entry name" value="PrsW-protease"/>
    <property type="match status" value="1"/>
</dbReference>
<keyword evidence="6 10" id="KW-0812">Transmembrane</keyword>
<feature type="transmembrane region" description="Helical" evidence="10">
    <location>
        <begin position="138"/>
        <end position="156"/>
    </location>
</feature>
<name>A0ABV2T5X6_9BACT</name>
<evidence type="ECO:0000256" key="10">
    <source>
        <dbReference type="SAM" id="Phobius"/>
    </source>
</evidence>
<evidence type="ECO:0000256" key="2">
    <source>
        <dbReference type="ARBA" id="ARBA00009165"/>
    </source>
</evidence>
<evidence type="ECO:0000256" key="3">
    <source>
        <dbReference type="ARBA" id="ARBA00018997"/>
    </source>
</evidence>
<keyword evidence="5 11" id="KW-0645">Protease</keyword>
<feature type="transmembrane region" description="Helical" evidence="10">
    <location>
        <begin position="38"/>
        <end position="59"/>
    </location>
</feature>
<sequence>MLLLLALAIAPGLAICLFIYAMDKYDKEPLGLLIRSFLLGILCVCFPLVIQFLAMSAGLRENPGSIAGTAIFAYAVVGLSEELGKFLVLRYYAYPKPAFNEPYDGIVYAVMVGMGFATAENIVYVLQYGVGTGIARMFLSVPAHATFAILMGHYAGLAKFKPGQSGTYLFYGLFLAVFFHGTFDFFLFLGNNLLLLGGSLVSLYIGIRLSVTAVKKHRALSRSLYESDYFNNIQE</sequence>
<dbReference type="GO" id="GO:0008233">
    <property type="term" value="F:peptidase activity"/>
    <property type="evidence" value="ECO:0007669"/>
    <property type="project" value="UniProtKB-KW"/>
</dbReference>
<feature type="transmembrane region" description="Helical" evidence="10">
    <location>
        <begin position="168"/>
        <end position="187"/>
    </location>
</feature>
<comment type="similarity">
    <text evidence="2">Belongs to the protease PrsW family.</text>
</comment>
<evidence type="ECO:0000313" key="11">
    <source>
        <dbReference type="EMBL" id="MET6998432.1"/>
    </source>
</evidence>